<evidence type="ECO:0000256" key="3">
    <source>
        <dbReference type="RuleBase" id="RU000363"/>
    </source>
</evidence>
<feature type="domain" description="Ketoreductase" evidence="4">
    <location>
        <begin position="7"/>
        <end position="193"/>
    </location>
</feature>
<dbReference type="InterPro" id="IPR020904">
    <property type="entry name" value="Sc_DH/Rdtase_CS"/>
</dbReference>
<dbReference type="Gene3D" id="3.40.50.720">
    <property type="entry name" value="NAD(P)-binding Rossmann-like Domain"/>
    <property type="match status" value="1"/>
</dbReference>
<dbReference type="CDD" id="cd05233">
    <property type="entry name" value="SDR_c"/>
    <property type="match status" value="1"/>
</dbReference>
<evidence type="ECO:0000313" key="5">
    <source>
        <dbReference type="EMBL" id="MQY07053.1"/>
    </source>
</evidence>
<comment type="similarity">
    <text evidence="1 3">Belongs to the short-chain dehydrogenases/reductases (SDR) family.</text>
</comment>
<dbReference type="GO" id="GO:0016491">
    <property type="term" value="F:oxidoreductase activity"/>
    <property type="evidence" value="ECO:0007669"/>
    <property type="project" value="UniProtKB-KW"/>
</dbReference>
<dbReference type="PANTHER" id="PTHR43391:SF82">
    <property type="entry name" value="OXIDOREDUCTASE SADH-RELATED"/>
    <property type="match status" value="1"/>
</dbReference>
<dbReference type="Pfam" id="PF00106">
    <property type="entry name" value="adh_short"/>
    <property type="match status" value="1"/>
</dbReference>
<comment type="caution">
    <text evidence="5">The sequence shown here is derived from an EMBL/GenBank/DDBJ whole genome shotgun (WGS) entry which is preliminary data.</text>
</comment>
<dbReference type="PROSITE" id="PS00061">
    <property type="entry name" value="ADH_SHORT"/>
    <property type="match status" value="1"/>
</dbReference>
<dbReference type="InterPro" id="IPR036291">
    <property type="entry name" value="NAD(P)-bd_dom_sf"/>
</dbReference>
<dbReference type="Proteomes" id="UP000487268">
    <property type="component" value="Unassembled WGS sequence"/>
</dbReference>
<dbReference type="PANTHER" id="PTHR43391">
    <property type="entry name" value="RETINOL DEHYDROGENASE-RELATED"/>
    <property type="match status" value="1"/>
</dbReference>
<evidence type="ECO:0000313" key="6">
    <source>
        <dbReference type="Proteomes" id="UP000487268"/>
    </source>
</evidence>
<dbReference type="PRINTS" id="PR00080">
    <property type="entry name" value="SDRFAMILY"/>
</dbReference>
<keyword evidence="6" id="KW-1185">Reference proteome</keyword>
<keyword evidence="2 5" id="KW-0560">Oxidoreductase</keyword>
<reference evidence="5 6" key="1">
    <citation type="submission" date="2019-10" db="EMBL/GenBank/DDBJ databases">
        <title>Actinomadura rubteroloni sp. nov. and Actinomadura macrotermitis sp. nov., isolated from the gut of fungus growing-termite Macrotermes natalensis.</title>
        <authorList>
            <person name="Benndorf R."/>
            <person name="Martin K."/>
            <person name="Kuefner M."/>
            <person name="De Beer W."/>
            <person name="Kaster A.-K."/>
            <person name="Vollmers J."/>
            <person name="Poulsen M."/>
            <person name="Beemelmanns C."/>
        </authorList>
    </citation>
    <scope>NUCLEOTIDE SEQUENCE [LARGE SCALE GENOMIC DNA]</scope>
    <source>
        <strain evidence="5 6">RB68</strain>
    </source>
</reference>
<dbReference type="AlphaFoldDB" id="A0A7K0C0Q7"/>
<organism evidence="5 6">
    <name type="scientific">Actinomadura macrotermitis</name>
    <dbReference type="NCBI Taxonomy" id="2585200"/>
    <lineage>
        <taxon>Bacteria</taxon>
        <taxon>Bacillati</taxon>
        <taxon>Actinomycetota</taxon>
        <taxon>Actinomycetes</taxon>
        <taxon>Streptosporangiales</taxon>
        <taxon>Thermomonosporaceae</taxon>
        <taxon>Actinomadura</taxon>
    </lineage>
</organism>
<evidence type="ECO:0000256" key="2">
    <source>
        <dbReference type="ARBA" id="ARBA00023002"/>
    </source>
</evidence>
<dbReference type="SMART" id="SM00822">
    <property type="entry name" value="PKS_KR"/>
    <property type="match status" value="1"/>
</dbReference>
<accession>A0A7K0C0Q7</accession>
<protein>
    <submittedName>
        <fullName evidence="5">Putative oxidoreductase SadH</fullName>
        <ecNumber evidence="5">1.-.-.-</ecNumber>
    </submittedName>
</protein>
<dbReference type="SUPFAM" id="SSF51735">
    <property type="entry name" value="NAD(P)-binding Rossmann-fold domains"/>
    <property type="match status" value="1"/>
</dbReference>
<dbReference type="EMBL" id="WEGH01000003">
    <property type="protein sequence ID" value="MQY07053.1"/>
    <property type="molecule type" value="Genomic_DNA"/>
</dbReference>
<dbReference type="InterPro" id="IPR057326">
    <property type="entry name" value="KR_dom"/>
</dbReference>
<dbReference type="EC" id="1.-.-.-" evidence="5"/>
<dbReference type="PRINTS" id="PR00081">
    <property type="entry name" value="GDHRDH"/>
</dbReference>
<evidence type="ECO:0000256" key="1">
    <source>
        <dbReference type="ARBA" id="ARBA00006484"/>
    </source>
</evidence>
<proteinExistence type="inferred from homology"/>
<dbReference type="InterPro" id="IPR002347">
    <property type="entry name" value="SDR_fam"/>
</dbReference>
<name>A0A7K0C0Q7_9ACTN</name>
<gene>
    <name evidence="5" type="primary">sadH</name>
    <name evidence="5" type="ORF">ACRB68_51500</name>
</gene>
<evidence type="ECO:0000259" key="4">
    <source>
        <dbReference type="SMART" id="SM00822"/>
    </source>
</evidence>
<sequence length="281" mass="29393">MRELAGKIVAITGAASGIGAATAVELAERGCDLALSDINDEGLQQTARRAEKHGVKVSTHVVDTGDRDAVYAFADAVVAEHGAVHMIINNAGVALTADVEIMSDENLEWLFDINFWGVVHGTRAFLPHLKRAGGGHIVNVSSVFGFIGVPSQSAYCAAKFAVRGFTESLGQELDIAGGKIKVTSVHPGGIRTNIAKAARFEGTVASKGGSQRGAASLFSKVARTTPEKAAKIIVAGIVADKRKVRIGGDAVAIDLMQRVAPLGYQRGMVRLAKLGRLLSRG</sequence>
<dbReference type="RefSeq" id="WP_328594761.1">
    <property type="nucleotide sequence ID" value="NZ_WEGH01000003.1"/>
</dbReference>